<proteinExistence type="predicted"/>
<keyword evidence="2" id="KW-1185">Reference proteome</keyword>
<dbReference type="InterPro" id="IPR045527">
    <property type="entry name" value="DUF6470"/>
</dbReference>
<protein>
    <submittedName>
        <fullName evidence="1">Uncharacterized protein</fullName>
    </submittedName>
</protein>
<comment type="caution">
    <text evidence="1">The sequence shown here is derived from an EMBL/GenBank/DDBJ whole genome shotgun (WGS) entry which is preliminary data.</text>
</comment>
<reference evidence="1 2" key="1">
    <citation type="journal article" date="2009" name="Int. J. Syst. Evol. Microbiol.">
        <title>Paenibacillus contaminans sp. nov., isolated from a contaminated laboratory plate.</title>
        <authorList>
            <person name="Chou J.H."/>
            <person name="Lee J.H."/>
            <person name="Lin M.C."/>
            <person name="Chang P.S."/>
            <person name="Arun A.B."/>
            <person name="Young C.C."/>
            <person name="Chen W.M."/>
        </authorList>
    </citation>
    <scope>NUCLEOTIDE SEQUENCE [LARGE SCALE GENOMIC DNA]</scope>
    <source>
        <strain evidence="1 2">CKOBP-6</strain>
    </source>
</reference>
<sequence length="189" mass="21222">MVIAPQIQIRQTPALLGIDADLGTQDIVQPRATLEMTTERPQQDIRQPRGDLEIDQSRAWDALGVGGVLQTMSRIYSNAPEIALQAIARIVEDGNRMAKIHIKSDAIAELAQNIRLEFGQFDVVPPTEFDNVDIWYTANKAEINVTDGRVNINAQANRPQIDYHRGKLDIYLMQYPKVEITPPSIDYTV</sequence>
<gene>
    <name evidence="1" type="ORF">DQG23_27560</name>
</gene>
<dbReference type="RefSeq" id="WP_113034252.1">
    <property type="nucleotide sequence ID" value="NZ_QMFB01000019.1"/>
</dbReference>
<dbReference type="AlphaFoldDB" id="A0A329MBN2"/>
<dbReference type="Proteomes" id="UP000250369">
    <property type="component" value="Unassembled WGS sequence"/>
</dbReference>
<organism evidence="1 2">
    <name type="scientific">Paenibacillus contaminans</name>
    <dbReference type="NCBI Taxonomy" id="450362"/>
    <lineage>
        <taxon>Bacteria</taxon>
        <taxon>Bacillati</taxon>
        <taxon>Bacillota</taxon>
        <taxon>Bacilli</taxon>
        <taxon>Bacillales</taxon>
        <taxon>Paenibacillaceae</taxon>
        <taxon>Paenibacillus</taxon>
    </lineage>
</organism>
<dbReference type="Pfam" id="PF20074">
    <property type="entry name" value="DUF6470"/>
    <property type="match status" value="1"/>
</dbReference>
<evidence type="ECO:0000313" key="2">
    <source>
        <dbReference type="Proteomes" id="UP000250369"/>
    </source>
</evidence>
<dbReference type="OrthoDB" id="2112831at2"/>
<dbReference type="EMBL" id="QMFB01000019">
    <property type="protein sequence ID" value="RAV17401.1"/>
    <property type="molecule type" value="Genomic_DNA"/>
</dbReference>
<evidence type="ECO:0000313" key="1">
    <source>
        <dbReference type="EMBL" id="RAV17401.1"/>
    </source>
</evidence>
<name>A0A329MBN2_9BACL</name>
<accession>A0A329MBN2</accession>